<feature type="transmembrane region" description="Helical" evidence="5">
    <location>
        <begin position="103"/>
        <end position="124"/>
    </location>
</feature>
<feature type="transmembrane region" description="Helical" evidence="5">
    <location>
        <begin position="46"/>
        <end position="64"/>
    </location>
</feature>
<evidence type="ECO:0000256" key="1">
    <source>
        <dbReference type="ARBA" id="ARBA00004141"/>
    </source>
</evidence>
<keyword evidence="2 5" id="KW-0812">Transmembrane</keyword>
<dbReference type="InterPro" id="IPR000620">
    <property type="entry name" value="EamA_dom"/>
</dbReference>
<dbReference type="EMBL" id="CAJVAF010000314">
    <property type="protein sequence ID" value="CAG7595883.1"/>
    <property type="molecule type" value="Genomic_DNA"/>
</dbReference>
<feature type="transmembrane region" description="Helical" evidence="5">
    <location>
        <begin position="12"/>
        <end position="34"/>
    </location>
</feature>
<evidence type="ECO:0000256" key="2">
    <source>
        <dbReference type="ARBA" id="ARBA00022692"/>
    </source>
</evidence>
<feature type="transmembrane region" description="Helical" evidence="5">
    <location>
        <begin position="217"/>
        <end position="236"/>
    </location>
</feature>
<dbReference type="PANTHER" id="PTHR22911:SF6">
    <property type="entry name" value="SOLUTE CARRIER FAMILY 35 MEMBER G1"/>
    <property type="match status" value="1"/>
</dbReference>
<accession>A0A8S4C1P1</accession>
<evidence type="ECO:0000256" key="4">
    <source>
        <dbReference type="ARBA" id="ARBA00023136"/>
    </source>
</evidence>
<keyword evidence="8" id="KW-1185">Reference proteome</keyword>
<sequence length="305" mass="34614">MFAKLKSFKIEKSIAGILLMIVHAAAMAALYVTAKNLTHVLHPHQVAFLYKFSILVAILPWCMYGGFKKNLRTTKIGVHVTRGTFSVMANLCFFYSLTAISVIDAAAITYLEHIIVVSIGIFYFKEHFTKAKIVLIACGFIGALFVTKPGFNEFNSKYFFIFLALIFWAVNNLSIKILGKTERGKVQLFYVMLIGSIFALPFAIQNWRPIKPEHIKYIALLALFHLIHVISFFKAFKFSDISAVMPFDYSRLVFTGLLGYFFLHEVPDKYSIIGYLLIMAGGLYLIKSETKRNAALKNQKVEEKN</sequence>
<comment type="caution">
    <text evidence="7">The sequence shown here is derived from an EMBL/GenBank/DDBJ whole genome shotgun (WGS) entry which is preliminary data.</text>
</comment>
<dbReference type="PANTHER" id="PTHR22911">
    <property type="entry name" value="ACYL-MALONYL CONDENSING ENZYME-RELATED"/>
    <property type="match status" value="1"/>
</dbReference>
<organism evidence="7 8">
    <name type="scientific">Hyalomma marginatum</name>
    <dbReference type="NCBI Taxonomy" id="34627"/>
    <lineage>
        <taxon>Eukaryota</taxon>
        <taxon>Metazoa</taxon>
        <taxon>Ecdysozoa</taxon>
        <taxon>Arthropoda</taxon>
        <taxon>Chelicerata</taxon>
        <taxon>Arachnida</taxon>
        <taxon>Acari</taxon>
        <taxon>Parasitiformes</taxon>
        <taxon>Ixodida</taxon>
        <taxon>Ixodoidea</taxon>
        <taxon>Ixodidae</taxon>
        <taxon>Hyalomminae</taxon>
        <taxon>Hyalomma</taxon>
    </lineage>
</organism>
<reference evidence="7" key="1">
    <citation type="submission" date="2021-06" db="EMBL/GenBank/DDBJ databases">
        <authorList>
            <person name="Nardi T."/>
            <person name="Nardi T."/>
        </authorList>
    </citation>
    <scope>NUCLEOTIDE SEQUENCE</scope>
</reference>
<name>A0A8S4C1P1_9ACAR</name>
<dbReference type="Gene3D" id="1.10.3730.20">
    <property type="match status" value="1"/>
</dbReference>
<feature type="transmembrane region" description="Helical" evidence="5">
    <location>
        <begin position="133"/>
        <end position="151"/>
    </location>
</feature>
<evidence type="ECO:0000256" key="5">
    <source>
        <dbReference type="SAM" id="Phobius"/>
    </source>
</evidence>
<feature type="domain" description="EamA" evidence="6">
    <location>
        <begin position="15"/>
        <end position="147"/>
    </location>
</feature>
<dbReference type="Pfam" id="PF00892">
    <property type="entry name" value="EamA"/>
    <property type="match status" value="2"/>
</dbReference>
<feature type="transmembrane region" description="Helical" evidence="5">
    <location>
        <begin position="157"/>
        <end position="175"/>
    </location>
</feature>
<dbReference type="SUPFAM" id="SSF103481">
    <property type="entry name" value="Multidrug resistance efflux transporter EmrE"/>
    <property type="match status" value="2"/>
</dbReference>
<evidence type="ECO:0000256" key="3">
    <source>
        <dbReference type="ARBA" id="ARBA00022989"/>
    </source>
</evidence>
<proteinExistence type="predicted"/>
<keyword evidence="3 5" id="KW-1133">Transmembrane helix</keyword>
<feature type="transmembrane region" description="Helical" evidence="5">
    <location>
        <begin position="187"/>
        <end position="205"/>
    </location>
</feature>
<feature type="domain" description="EamA" evidence="6">
    <location>
        <begin position="157"/>
        <end position="283"/>
    </location>
</feature>
<evidence type="ECO:0000313" key="7">
    <source>
        <dbReference type="EMBL" id="CAG7595883.1"/>
    </source>
</evidence>
<gene>
    <name evidence="7" type="ORF">MHYMCMPASI_00848</name>
</gene>
<evidence type="ECO:0000259" key="6">
    <source>
        <dbReference type="Pfam" id="PF00892"/>
    </source>
</evidence>
<protein>
    <submittedName>
        <fullName evidence="7">DMT family transporter</fullName>
    </submittedName>
</protein>
<comment type="subcellular location">
    <subcellularLocation>
        <location evidence="1">Membrane</location>
        <topology evidence="1">Multi-pass membrane protein</topology>
    </subcellularLocation>
</comment>
<keyword evidence="4 5" id="KW-0472">Membrane</keyword>
<dbReference type="InterPro" id="IPR037185">
    <property type="entry name" value="EmrE-like"/>
</dbReference>
<evidence type="ECO:0000313" key="8">
    <source>
        <dbReference type="Proteomes" id="UP000837675"/>
    </source>
</evidence>
<dbReference type="Proteomes" id="UP000837675">
    <property type="component" value="Unassembled WGS sequence"/>
</dbReference>
<feature type="transmembrane region" description="Helical" evidence="5">
    <location>
        <begin position="243"/>
        <end position="263"/>
    </location>
</feature>
<feature type="transmembrane region" description="Helical" evidence="5">
    <location>
        <begin position="76"/>
        <end position="97"/>
    </location>
</feature>
<dbReference type="AlphaFoldDB" id="A0A8S4C1P1"/>
<feature type="transmembrane region" description="Helical" evidence="5">
    <location>
        <begin position="269"/>
        <end position="286"/>
    </location>
</feature>
<dbReference type="GO" id="GO:0016020">
    <property type="term" value="C:membrane"/>
    <property type="evidence" value="ECO:0007669"/>
    <property type="project" value="UniProtKB-SubCell"/>
</dbReference>